<comment type="caution">
    <text evidence="8">The sequence shown here is derived from an EMBL/GenBank/DDBJ whole genome shotgun (WGS) entry which is preliminary data.</text>
</comment>
<dbReference type="Pfam" id="PF04610">
    <property type="entry name" value="TrbL"/>
    <property type="match status" value="1"/>
</dbReference>
<organism evidence="8 9">
    <name type="scientific">Candidatus Neoehrlichia procyonis str. RAC413</name>
    <dbReference type="NCBI Taxonomy" id="1359163"/>
    <lineage>
        <taxon>Bacteria</taxon>
        <taxon>Pseudomonadati</taxon>
        <taxon>Pseudomonadota</taxon>
        <taxon>Alphaproteobacteria</taxon>
        <taxon>Rickettsiales</taxon>
        <taxon>Anaplasmataceae</taxon>
        <taxon>Candidatus Neoehrlichia</taxon>
    </lineage>
</organism>
<feature type="transmembrane region" description="Helical" evidence="7">
    <location>
        <begin position="559"/>
        <end position="581"/>
    </location>
</feature>
<dbReference type="EMBL" id="LANX01000001">
    <property type="protein sequence ID" value="KJV68981.1"/>
    <property type="molecule type" value="Genomic_DNA"/>
</dbReference>
<keyword evidence="6 7" id="KW-0472">Membrane</keyword>
<evidence type="ECO:0000256" key="1">
    <source>
        <dbReference type="ARBA" id="ARBA00004651"/>
    </source>
</evidence>
<keyword evidence="9" id="KW-1185">Reference proteome</keyword>
<evidence type="ECO:0000256" key="6">
    <source>
        <dbReference type="ARBA" id="ARBA00023136"/>
    </source>
</evidence>
<comment type="similarity">
    <text evidence="2">Belongs to the TrbL/VirB6 family.</text>
</comment>
<evidence type="ECO:0000256" key="7">
    <source>
        <dbReference type="SAM" id="Phobius"/>
    </source>
</evidence>
<sequence length="811" mass="89202">MFKITQLTGLFIMIIIIMGICQYVCANVTDSKEVIYRDTLASNPYCGGSHTFARYGQYAMLASIGSGISGKVLINAGAAISATGFGAAIGAKMIASGKALMVIGVIGINAAFASQTSYFVCNWSFVRHPVLRFEEGDLDGPPGGYKECIDPMIDGHRVSYKSECDREFRNKDEYFQCIAPGKSVEEGLKHEPMCPSKKFKKIDGYYWPKNRISSSPYIEVCYRLPIGNLRLDYLLVSDITKAVIARANGTYLREADYGSDVVKHAKLVYGGGVQCATLKAGEERLLHSIVFRAIEKDDKICVYGVKASGIPLIPQVEIGCHMRPNSPPAPMCKDSKPKFNAERKIIGYDNSMCYSCYMADVCRGKASVISKSPFPVTSVIVNCIKESLDNILTGRCATSNNVPASIVNSKVGFLKVAQDKLKKTVMAALVLALILFAIKASLGGLQSPAELYMLGIKFALVVYFTQSSAMSHYYNELVKLSIGLSDIVLQAGGNPTICNYDQSEYPKNFRYLVPWDRLDCRMMFYFGSQLNGGTGTGLILTLLLSAGMLIVAALINVKIIVCVVAFFAIMMIIFIVIWAIYVFLLSLIALTILILISPLIIPMTLFQATKGFFDGWIRQLMTYTLYPVILFAFLSLIFTVFDNLYFEDLQFERYDVKMQDLKKVSFKLKNPKACDTEENETNLACILSNMKFITQPLLFGINVNVPDIPGSTKMIWTKIGMFVLVGFLFYHFLSSISYIAAELAGDPRAGITGASANPKEMLSKAATPVKAISRMASDAQMKAFNKIGNAMRRRRMGGVSSKGEDEVSGGS</sequence>
<evidence type="ECO:0000256" key="3">
    <source>
        <dbReference type="ARBA" id="ARBA00022692"/>
    </source>
</evidence>
<evidence type="ECO:0000256" key="2">
    <source>
        <dbReference type="ARBA" id="ARBA00007802"/>
    </source>
</evidence>
<protein>
    <submittedName>
        <fullName evidence="8">TrbL/VirB6 plasmid conjugal transfer family protein</fullName>
    </submittedName>
</protein>
<dbReference type="STRING" id="1359163.NLO413_0353"/>
<evidence type="ECO:0000256" key="4">
    <source>
        <dbReference type="ARBA" id="ARBA00022729"/>
    </source>
</evidence>
<gene>
    <name evidence="8" type="ORF">NLO413_0353</name>
</gene>
<keyword evidence="4" id="KW-0732">Signal</keyword>
<dbReference type="RefSeq" id="WP_045808797.1">
    <property type="nucleotide sequence ID" value="NZ_LANX01000001.1"/>
</dbReference>
<evidence type="ECO:0000256" key="5">
    <source>
        <dbReference type="ARBA" id="ARBA00022989"/>
    </source>
</evidence>
<dbReference type="GO" id="GO:0005886">
    <property type="term" value="C:plasma membrane"/>
    <property type="evidence" value="ECO:0007669"/>
    <property type="project" value="UniProtKB-SubCell"/>
</dbReference>
<reference evidence="8 9" key="1">
    <citation type="submission" date="2015-02" db="EMBL/GenBank/DDBJ databases">
        <title>Genome Sequencing of Rickettsiales.</title>
        <authorList>
            <person name="Daugherty S.C."/>
            <person name="Su Q."/>
            <person name="Abolude K."/>
            <person name="Beier-Sexton M."/>
            <person name="Carlyon J.A."/>
            <person name="Carter R."/>
            <person name="Day N.P."/>
            <person name="Dumler S.J."/>
            <person name="Dyachenko V."/>
            <person name="Godinez A."/>
            <person name="Kurtti T.J."/>
            <person name="Lichay M."/>
            <person name="Mullins K.E."/>
            <person name="Ott S."/>
            <person name="Pappas-Brown V."/>
            <person name="Paris D.H."/>
            <person name="Patel P."/>
            <person name="Richards A.L."/>
            <person name="Sadzewicz L."/>
            <person name="Sears K."/>
            <person name="Seidman D."/>
            <person name="Sengamalay N."/>
            <person name="Stenos J."/>
            <person name="Tallon L.J."/>
            <person name="Vincent G."/>
            <person name="Fraser C.M."/>
            <person name="Munderloh U."/>
            <person name="Dunning-Hotopp J.C."/>
        </authorList>
    </citation>
    <scope>NUCLEOTIDE SEQUENCE [LARGE SCALE GENOMIC DNA]</scope>
    <source>
        <strain evidence="8 9">RAC413</strain>
    </source>
</reference>
<keyword evidence="3 7" id="KW-0812">Transmembrane</keyword>
<name>A0A0F3NMH4_9RICK</name>
<comment type="subcellular location">
    <subcellularLocation>
        <location evidence="1">Cell membrane</location>
        <topology evidence="1">Multi-pass membrane protein</topology>
    </subcellularLocation>
</comment>
<feature type="transmembrane region" description="Helical" evidence="7">
    <location>
        <begin position="532"/>
        <end position="552"/>
    </location>
</feature>
<keyword evidence="5 7" id="KW-1133">Transmembrane helix</keyword>
<accession>A0A0F3NMH4</accession>
<feature type="transmembrane region" description="Helical" evidence="7">
    <location>
        <begin position="715"/>
        <end position="733"/>
    </location>
</feature>
<evidence type="ECO:0000313" key="8">
    <source>
        <dbReference type="EMBL" id="KJV68981.1"/>
    </source>
</evidence>
<feature type="transmembrane region" description="Helical" evidence="7">
    <location>
        <begin position="620"/>
        <end position="641"/>
    </location>
</feature>
<feature type="transmembrane region" description="Helical" evidence="7">
    <location>
        <begin position="587"/>
        <end position="608"/>
    </location>
</feature>
<dbReference type="AlphaFoldDB" id="A0A0F3NMH4"/>
<feature type="transmembrane region" description="Helical" evidence="7">
    <location>
        <begin position="424"/>
        <end position="442"/>
    </location>
</feature>
<dbReference type="GO" id="GO:0030255">
    <property type="term" value="P:protein secretion by the type IV secretion system"/>
    <property type="evidence" value="ECO:0007669"/>
    <property type="project" value="InterPro"/>
</dbReference>
<evidence type="ECO:0000313" key="9">
    <source>
        <dbReference type="Proteomes" id="UP000033562"/>
    </source>
</evidence>
<dbReference type="InterPro" id="IPR007688">
    <property type="entry name" value="Conjugal_tfr_TrbL/VirB6"/>
</dbReference>
<dbReference type="Proteomes" id="UP000033562">
    <property type="component" value="Unassembled WGS sequence"/>
</dbReference>
<dbReference type="PATRIC" id="fig|1359163.3.peg.342"/>
<proteinExistence type="inferred from homology"/>